<name>A0A7W2EKK6_9BURK</name>
<organism evidence="2 3">
    <name type="scientific">Rugamonas fusca</name>
    <dbReference type="NCBI Taxonomy" id="2758568"/>
    <lineage>
        <taxon>Bacteria</taxon>
        <taxon>Pseudomonadati</taxon>
        <taxon>Pseudomonadota</taxon>
        <taxon>Betaproteobacteria</taxon>
        <taxon>Burkholderiales</taxon>
        <taxon>Oxalobacteraceae</taxon>
        <taxon>Telluria group</taxon>
        <taxon>Rugamonas</taxon>
    </lineage>
</organism>
<accession>A0A7W2EKK6</accession>
<keyword evidence="1" id="KW-0472">Membrane</keyword>
<evidence type="ECO:0000313" key="2">
    <source>
        <dbReference type="EMBL" id="MBA5607613.1"/>
    </source>
</evidence>
<keyword evidence="1" id="KW-1133">Transmembrane helix</keyword>
<dbReference type="Proteomes" id="UP000566711">
    <property type="component" value="Unassembled WGS sequence"/>
</dbReference>
<dbReference type="EMBL" id="JACEZS010000019">
    <property type="protein sequence ID" value="MBA5607613.1"/>
    <property type="molecule type" value="Genomic_DNA"/>
</dbReference>
<keyword evidence="3" id="KW-1185">Reference proteome</keyword>
<evidence type="ECO:0000313" key="3">
    <source>
        <dbReference type="Proteomes" id="UP000566711"/>
    </source>
</evidence>
<keyword evidence="1" id="KW-0812">Transmembrane</keyword>
<sequence>MGGAVNGAQLSAFSAFALRARLALARAGAPACVAVLLCAAGVAGWAWLLPQRAALLAQGAQPLPVTAAEPLVSAPPPPTADQNLAAFYDVLGEQRYAEQQVKVLFGLAAKANLVLSQGEYKSAYDKASRVSTYQIVLPVKGPYAAIWQFTLQALRAMPFASLDEVSFRRDAIADTAVEARIRLTLYLKDAQTVVQP</sequence>
<dbReference type="AlphaFoldDB" id="A0A7W2EKK6"/>
<comment type="caution">
    <text evidence="2">The sequence shown here is derived from an EMBL/GenBank/DDBJ whole genome shotgun (WGS) entry which is preliminary data.</text>
</comment>
<gene>
    <name evidence="2" type="ORF">H3H36_19845</name>
</gene>
<protein>
    <recommendedName>
        <fullName evidence="4">Transmembrane protein</fullName>
    </recommendedName>
</protein>
<reference evidence="2 3" key="1">
    <citation type="submission" date="2020-07" db="EMBL/GenBank/DDBJ databases">
        <title>Novel species isolated from subtropical streams in China.</title>
        <authorList>
            <person name="Lu H."/>
        </authorList>
    </citation>
    <scope>NUCLEOTIDE SEQUENCE [LARGE SCALE GENOMIC DNA]</scope>
    <source>
        <strain evidence="2 3">FT3S</strain>
    </source>
</reference>
<proteinExistence type="predicted"/>
<evidence type="ECO:0008006" key="4">
    <source>
        <dbReference type="Google" id="ProtNLM"/>
    </source>
</evidence>
<evidence type="ECO:0000256" key="1">
    <source>
        <dbReference type="SAM" id="Phobius"/>
    </source>
</evidence>
<feature type="transmembrane region" description="Helical" evidence="1">
    <location>
        <begin position="27"/>
        <end position="48"/>
    </location>
</feature>